<dbReference type="Proteomes" id="UP000289152">
    <property type="component" value="Unassembled WGS sequence"/>
</dbReference>
<dbReference type="OrthoDB" id="2563251at2759"/>
<comment type="caution">
    <text evidence="2">The sequence shown here is derived from an EMBL/GenBank/DDBJ whole genome shotgun (WGS) entry which is preliminary data.</text>
</comment>
<dbReference type="InParanoid" id="A0A4Q1BVJ2"/>
<keyword evidence="3" id="KW-1185">Reference proteome</keyword>
<reference evidence="2 3" key="1">
    <citation type="submission" date="2016-06" db="EMBL/GenBank/DDBJ databases">
        <title>Evolution of pathogenesis and genome organization in the Tremellales.</title>
        <authorList>
            <person name="Cuomo C."/>
            <person name="Litvintseva A."/>
            <person name="Heitman J."/>
            <person name="Chen Y."/>
            <person name="Sun S."/>
            <person name="Springer D."/>
            <person name="Dromer F."/>
            <person name="Young S."/>
            <person name="Zeng Q."/>
            <person name="Chapman S."/>
            <person name="Gujja S."/>
            <person name="Saif S."/>
            <person name="Birren B."/>
        </authorList>
    </citation>
    <scope>NUCLEOTIDE SEQUENCE [LARGE SCALE GENOMIC DNA]</scope>
    <source>
        <strain evidence="2 3">ATCC 28783</strain>
    </source>
</reference>
<dbReference type="VEuPathDB" id="FungiDB:TREMEDRAFT_63097"/>
<name>A0A4Q1BVJ2_TREME</name>
<sequence length="163" mass="18132">MATKKVSLISEAITDGNLHLDLPSSKSQALTLHIFLPNERSLVYDLQLIEGQNAGMELLGIIGTILQRKPQEPKDVDKLRDEIRMLKVSLAEKDKTINTYQSKITALEGKLVRASPKKPKTATSPSRRAPAGASKLQPNQKRRQMVEDEFAGSDSEEEEDPRL</sequence>
<dbReference type="EMBL" id="SDIL01000003">
    <property type="protein sequence ID" value="RXK42145.1"/>
    <property type="molecule type" value="Genomic_DNA"/>
</dbReference>
<evidence type="ECO:0000256" key="1">
    <source>
        <dbReference type="SAM" id="MobiDB-lite"/>
    </source>
</evidence>
<accession>A0A4Q1BVJ2</accession>
<organism evidence="2 3">
    <name type="scientific">Tremella mesenterica</name>
    <name type="common">Jelly fungus</name>
    <dbReference type="NCBI Taxonomy" id="5217"/>
    <lineage>
        <taxon>Eukaryota</taxon>
        <taxon>Fungi</taxon>
        <taxon>Dikarya</taxon>
        <taxon>Basidiomycota</taxon>
        <taxon>Agaricomycotina</taxon>
        <taxon>Tremellomycetes</taxon>
        <taxon>Tremellales</taxon>
        <taxon>Tremellaceae</taxon>
        <taxon>Tremella</taxon>
    </lineage>
</organism>
<dbReference type="AlphaFoldDB" id="A0A4Q1BVJ2"/>
<protein>
    <submittedName>
        <fullName evidence="2">Uncharacterized protein</fullName>
    </submittedName>
</protein>
<gene>
    <name evidence="2" type="ORF">M231_00502</name>
</gene>
<proteinExistence type="predicted"/>
<evidence type="ECO:0000313" key="3">
    <source>
        <dbReference type="Proteomes" id="UP000289152"/>
    </source>
</evidence>
<evidence type="ECO:0000313" key="2">
    <source>
        <dbReference type="EMBL" id="RXK42145.1"/>
    </source>
</evidence>
<feature type="compositionally biased region" description="Acidic residues" evidence="1">
    <location>
        <begin position="147"/>
        <end position="163"/>
    </location>
</feature>
<feature type="region of interest" description="Disordered" evidence="1">
    <location>
        <begin position="109"/>
        <end position="163"/>
    </location>
</feature>